<dbReference type="OrthoDB" id="5916771at2759"/>
<proteinExistence type="predicted"/>
<evidence type="ECO:0000313" key="1">
    <source>
        <dbReference type="EMBL" id="KRY40180.1"/>
    </source>
</evidence>
<comment type="caution">
    <text evidence="1">The sequence shown here is derived from an EMBL/GenBank/DDBJ whole genome shotgun (WGS) entry which is preliminary data.</text>
</comment>
<dbReference type="EMBL" id="JYDH01000014">
    <property type="protein sequence ID" value="KRY40180.1"/>
    <property type="molecule type" value="Genomic_DNA"/>
</dbReference>
<dbReference type="Proteomes" id="UP000054776">
    <property type="component" value="Unassembled WGS sequence"/>
</dbReference>
<gene>
    <name evidence="1" type="ORF">T01_3706</name>
</gene>
<keyword evidence="2" id="KW-1185">Reference proteome</keyword>
<reference evidence="1 2" key="1">
    <citation type="submission" date="2015-01" db="EMBL/GenBank/DDBJ databases">
        <title>Evolution of Trichinella species and genotypes.</title>
        <authorList>
            <person name="Korhonen P.K."/>
            <person name="Edoardo P."/>
            <person name="Giuseppe L.R."/>
            <person name="Gasser R.B."/>
        </authorList>
    </citation>
    <scope>NUCLEOTIDE SEQUENCE [LARGE SCALE GENOMIC DNA]</scope>
    <source>
        <strain evidence="1">ISS3</strain>
    </source>
</reference>
<name>A0A0V1BSH3_TRISP</name>
<evidence type="ECO:0000313" key="2">
    <source>
        <dbReference type="Proteomes" id="UP000054776"/>
    </source>
</evidence>
<sequence length="1486" mass="172023">MAEQWLIRYRRVGSRGSVAKSHPRSSPAASLNWAGWEVLLPRLRVYLSRTCNEQRRRIARIVGFDINVFVGNTCAFRLVLKAWWRQWASVRLQDRGLPGNSRKSHAACRTEGALPKLGNSYADTVQMRRRISSITMAEVHGIHKFVSHVEEEFFVEYFDMPLTEGWEISAKHFLMDILNNPGPVTDFISNWTQSTYDMLIGIFVYSKPEFWSFHRTGSLGYVMNEIIMDVCKVTEQHNSLLFLMFMSSSLQRYKKLCISSETVSSDLIAVAVDLVKNYRFHEIMQAVLHTNINHYNGMLCEEMALIFRHYLSLVDVFATKLMKTSTWFTDILTIYPWFCTGKYLILSELLPYCKEESFECSVDISKQLELALSEKCVASAAGRFWKKMLVFRKDVVFSIERERNFWDSFFITHLSSEDYRIAHTCATFFLKPYLNERGLEFLELARLRLLPPTNYVELQNTDCSEICSVILPKQTLSHSSSTQRARQFFLLTLNTALRRSSRQLQLQVIESNAIELANIIKENDPEIGIIAFDIFCRYEAYISILTKRQKTKLVFEYLKSNVKISSSWFRHTVKDALAKYFQHSELIIKLNFADFCISQIFPGACFQRTITALKILIMLLQLDSNILCEWDSRISKGDTKMSSRLYMIQNICLHYYNTVEQDCQIVLDKIFSISNNYLKSVGKSLHDIFANPGSYDCNYALTDLSFTTSIQCQLQLLKYFPDKTVTVSTLEYLDEMLSQALEHQTIPPWSLIGPIFMSECCSADLINLSVDFSKQLLHKLLEFLKLHLNYVKNQKFSFCPPLFVDLDSLQMVNSTRTPMALFKICLLNLLHGCNLLRKLCTAGEYQDVEQAVLFLVDLLMSVSSCVLLDKCSTCLRNVLRDQTTWIISDLYEKAIYFSLNCFDSDSMIEIRYRRLPIIVKVFSSFECLSINMDLENRIIRLCTSSPLAAVRSLLALTSNLNNFLCSTKNLKIFFEMFIIQNFSSSQWLLRQASAKLAMRLIKQVFICNADSFIPLGQMPFSHFMTQFNEMWIICLNALEMIAVQEYSFLSAYPVLLVLQHLSFDFPGFIKNKLSFPLKRLCQHMLQLAFTCPSMMVRRMAAGIVVKLLTKETAASLKISLQSLVRQTKWTNNNRDGMNHVLGLIDEKFFFHSSTGDDLYPVERTNRLRWSRMTTSDRCVTLSQWINRPWTIPNDLSMFVSLLKKNCLGRYGSSARALALVLLSDVYVSWKEPVEGLDDTVWYNCLIGLAYRKGDVSGRLAASTSLVRCGELMVEKLDMVKRSHLLLTMLRLFEDESTEVRSCMVQVLDIFDHLKGGNKIGKEPATIFADYIVKWHFNEVLLYELVDLLFTFPNGMVETGDSNIIRQQNSDTYRERYMVLCQYYRMLDLLCETDLARVRDAICRKIDKNWRDAAICLQCTFTDWVVSYEHTAEPVSERFFLMLARFSFCVLLITRCNYNHCFTNFLNFVKVPISEVSTNWLFNVPYF</sequence>
<protein>
    <submittedName>
        <fullName evidence="1">Uncharacterized protein</fullName>
    </submittedName>
</protein>
<accession>A0A0V1BSH3</accession>
<dbReference type="STRING" id="6334.A0A0V1BSH3"/>
<dbReference type="InParanoid" id="A0A0V1BSH3"/>
<organism evidence="1 2">
    <name type="scientific">Trichinella spiralis</name>
    <name type="common">Trichina worm</name>
    <dbReference type="NCBI Taxonomy" id="6334"/>
    <lineage>
        <taxon>Eukaryota</taxon>
        <taxon>Metazoa</taxon>
        <taxon>Ecdysozoa</taxon>
        <taxon>Nematoda</taxon>
        <taxon>Enoplea</taxon>
        <taxon>Dorylaimia</taxon>
        <taxon>Trichinellida</taxon>
        <taxon>Trichinellidae</taxon>
        <taxon>Trichinella</taxon>
    </lineage>
</organism>